<dbReference type="VEuPathDB" id="FungiDB:SCHCODRAFT_02633620"/>
<keyword evidence="3" id="KW-1185">Reference proteome</keyword>
<feature type="domain" description="Aminoglycoside phosphotransferase" evidence="1">
    <location>
        <begin position="59"/>
        <end position="232"/>
    </location>
</feature>
<feature type="domain" description="Aminoglycoside phosphotransferase" evidence="1">
    <location>
        <begin position="456"/>
        <end position="499"/>
    </location>
</feature>
<dbReference type="RefSeq" id="XP_003029238.1">
    <property type="nucleotide sequence ID" value="XM_003029192.1"/>
</dbReference>
<dbReference type="InterPro" id="IPR002575">
    <property type="entry name" value="Aminoglycoside_PTrfase"/>
</dbReference>
<gene>
    <name evidence="2" type="ORF">SCHCODRAFT_236439</name>
</gene>
<dbReference type="InParanoid" id="D8QBD4"/>
<dbReference type="AlphaFoldDB" id="D8QBD4"/>
<dbReference type="CDD" id="cd05120">
    <property type="entry name" value="APH_ChoK_like"/>
    <property type="match status" value="2"/>
</dbReference>
<dbReference type="Gene3D" id="3.90.1200.10">
    <property type="match status" value="2"/>
</dbReference>
<dbReference type="Pfam" id="PF01636">
    <property type="entry name" value="APH"/>
    <property type="match status" value="2"/>
</dbReference>
<dbReference type="InterPro" id="IPR051678">
    <property type="entry name" value="AGP_Transferase"/>
</dbReference>
<name>D8QBD4_SCHCM</name>
<dbReference type="GeneID" id="9592195"/>
<accession>D8QBD4</accession>
<dbReference type="eggNOG" id="ENOG502SJ8S">
    <property type="taxonomic scope" value="Eukaryota"/>
</dbReference>
<dbReference type="PANTHER" id="PTHR21310">
    <property type="entry name" value="AMINOGLYCOSIDE PHOSPHOTRANSFERASE-RELATED-RELATED"/>
    <property type="match status" value="1"/>
</dbReference>
<sequence length="556" mass="61768">MTEPSPNPPSSAPLLPPRPIELNPMRTREPGCIGITADKKYFDLVGQDGVKRFLKRSLTEAEWVVRVSDKSIVHPSCDVAAHIRNEVAAIAFVRASTNVPVPNVVCSFDDGGRTYIIEDEVPGVQMVDLPEEVKPTVIAEVEAHMRTIHSIRATTMGGFCGVPCLPYRLAKALPEGSEKIVFKSDVPYELVLCHNDLSQHNVIVDPETLKINAILDWEFAGFYPVEFEGWFHKRPGPSDALSKYNEISDVPDLLKILEECRGDASQVISTKASPATAVETLPLSATSYPLQKHPPDRNPLRVMDPGCTYITFDKKYYRLVGQDGKKRFMKRGLTEAEWVISSFTGLPIPPAYDIASHLRNEAAAIAFVRAHTDIPVPNVVCSFDDGGRTYLIEDEVPGVAMKDLPDDAKVIVMQELEGHVRTLQSLHSTTMGGFCGSACLPYRLWAVLPRNFGKVTFKPDVPYDLVFCHNDLAQHNILVDPETLKITAILDWEFAGFYPKEFEGAFYRRSGPCMALKEYDEVSDVPKLLEIVETCASEESRGISMQADMEKAMRAV</sequence>
<dbReference type="OrthoDB" id="8300194at2759"/>
<dbReference type="KEGG" id="scm:SCHCO_02633620"/>
<evidence type="ECO:0000313" key="3">
    <source>
        <dbReference type="Proteomes" id="UP000007431"/>
    </source>
</evidence>
<dbReference type="SUPFAM" id="SSF56112">
    <property type="entry name" value="Protein kinase-like (PK-like)"/>
    <property type="match status" value="2"/>
</dbReference>
<dbReference type="EMBL" id="GL377309">
    <property type="protein sequence ID" value="EFI94335.1"/>
    <property type="molecule type" value="Genomic_DNA"/>
</dbReference>
<reference evidence="2 3" key="1">
    <citation type="journal article" date="2010" name="Nat. Biotechnol.">
        <title>Genome sequence of the model mushroom Schizophyllum commune.</title>
        <authorList>
            <person name="Ohm R.A."/>
            <person name="de Jong J.F."/>
            <person name="Lugones L.G."/>
            <person name="Aerts A."/>
            <person name="Kothe E."/>
            <person name="Stajich J.E."/>
            <person name="de Vries R.P."/>
            <person name="Record E."/>
            <person name="Levasseur A."/>
            <person name="Baker S.E."/>
            <person name="Bartholomew K.A."/>
            <person name="Coutinho P.M."/>
            <person name="Erdmann S."/>
            <person name="Fowler T.J."/>
            <person name="Gathman A.C."/>
            <person name="Lombard V."/>
            <person name="Henrissat B."/>
            <person name="Knabe N."/>
            <person name="Kuees U."/>
            <person name="Lilly W.W."/>
            <person name="Lindquist E."/>
            <person name="Lucas S."/>
            <person name="Magnuson J.K."/>
            <person name="Piumi F."/>
            <person name="Raudaskoski M."/>
            <person name="Salamov A."/>
            <person name="Schmutz J."/>
            <person name="Schwarze F.W.M.R."/>
            <person name="vanKuyk P.A."/>
            <person name="Horton J.S."/>
            <person name="Grigoriev I.V."/>
            <person name="Woesten H.A.B."/>
        </authorList>
    </citation>
    <scope>NUCLEOTIDE SEQUENCE [LARGE SCALE GENOMIC DNA]</scope>
    <source>
        <strain evidence="3">H4-8 / FGSC 9210</strain>
    </source>
</reference>
<evidence type="ECO:0000313" key="2">
    <source>
        <dbReference type="EMBL" id="EFI94335.1"/>
    </source>
</evidence>
<dbReference type="InterPro" id="IPR011009">
    <property type="entry name" value="Kinase-like_dom_sf"/>
</dbReference>
<proteinExistence type="predicted"/>
<dbReference type="PANTHER" id="PTHR21310:SF39">
    <property type="entry name" value="AMINOGLYCOSIDE PHOSPHOTRANSFERASE DOMAIN-CONTAINING PROTEIN"/>
    <property type="match status" value="1"/>
</dbReference>
<dbReference type="HOGENOM" id="CLU_490155_0_0_1"/>
<protein>
    <recommendedName>
        <fullName evidence="1">Aminoglycoside phosphotransferase domain-containing protein</fullName>
    </recommendedName>
</protein>
<evidence type="ECO:0000259" key="1">
    <source>
        <dbReference type="Pfam" id="PF01636"/>
    </source>
</evidence>
<organism evidence="3">
    <name type="scientific">Schizophyllum commune (strain H4-8 / FGSC 9210)</name>
    <name type="common">Split gill fungus</name>
    <dbReference type="NCBI Taxonomy" id="578458"/>
    <lineage>
        <taxon>Eukaryota</taxon>
        <taxon>Fungi</taxon>
        <taxon>Dikarya</taxon>
        <taxon>Basidiomycota</taxon>
        <taxon>Agaricomycotina</taxon>
        <taxon>Agaricomycetes</taxon>
        <taxon>Agaricomycetidae</taxon>
        <taxon>Agaricales</taxon>
        <taxon>Schizophyllaceae</taxon>
        <taxon>Schizophyllum</taxon>
    </lineage>
</organism>
<dbReference type="Proteomes" id="UP000007431">
    <property type="component" value="Unassembled WGS sequence"/>
</dbReference>